<sequence>MESVLASIRRLFRHHGPYDPGGQKQCPGDIPRRELRKTVNRSAFDDAVAKSWGKESVKAIKLTCNGNPAYLTEMQISLNASTINNPLAAASFAPRPHPGNCGKQFIIDKVGY</sequence>
<gene>
    <name evidence="1" type="primary">rna_3</name>
    <name evidence="1" type="ORF">NCTC12126_01520</name>
</gene>
<keyword evidence="1" id="KW-0378">Hydrolase</keyword>
<organism evidence="1 2">
    <name type="scientific">Enterobacter cancerogenus</name>
    <dbReference type="NCBI Taxonomy" id="69218"/>
    <lineage>
        <taxon>Bacteria</taxon>
        <taxon>Pseudomonadati</taxon>
        <taxon>Pseudomonadota</taxon>
        <taxon>Gammaproteobacteria</taxon>
        <taxon>Enterobacterales</taxon>
        <taxon>Enterobacteriaceae</taxon>
        <taxon>Enterobacter</taxon>
        <taxon>Enterobacter cloacae complex</taxon>
    </lineage>
</organism>
<reference evidence="1 2" key="1">
    <citation type="submission" date="2019-03" db="EMBL/GenBank/DDBJ databases">
        <authorList>
            <consortium name="Pathogen Informatics"/>
        </authorList>
    </citation>
    <scope>NUCLEOTIDE SEQUENCE [LARGE SCALE GENOMIC DNA]</scope>
    <source>
        <strain evidence="1 2">NCTC12126</strain>
    </source>
</reference>
<accession>A0A484X2U6</accession>
<dbReference type="EMBL" id="CAADIW010000007">
    <property type="protein sequence ID" value="VFS16765.1"/>
    <property type="molecule type" value="Genomic_DNA"/>
</dbReference>
<dbReference type="Gene3D" id="3.90.730.10">
    <property type="entry name" value="Ribonuclease T2-like"/>
    <property type="match status" value="1"/>
</dbReference>
<dbReference type="GO" id="GO:0003723">
    <property type="term" value="F:RNA binding"/>
    <property type="evidence" value="ECO:0007669"/>
    <property type="project" value="InterPro"/>
</dbReference>
<dbReference type="EC" id="3.1.27.6" evidence="1"/>
<dbReference type="InterPro" id="IPR036430">
    <property type="entry name" value="RNase_T2-like_sf"/>
</dbReference>
<dbReference type="AlphaFoldDB" id="A0A484X2U6"/>
<name>A0A484X2U6_9ENTR</name>
<evidence type="ECO:0000313" key="2">
    <source>
        <dbReference type="Proteomes" id="UP000351155"/>
    </source>
</evidence>
<dbReference type="GO" id="GO:0033897">
    <property type="term" value="F:ribonuclease T2 activity"/>
    <property type="evidence" value="ECO:0007669"/>
    <property type="project" value="InterPro"/>
</dbReference>
<dbReference type="GO" id="GO:0016787">
    <property type="term" value="F:hydrolase activity"/>
    <property type="evidence" value="ECO:0007669"/>
    <property type="project" value="UniProtKB-KW"/>
</dbReference>
<protein>
    <submittedName>
        <fullName evidence="1">Ribonuclease T2</fullName>
        <ecNumber evidence="1">3.1.27.6</ecNumber>
    </submittedName>
</protein>
<evidence type="ECO:0000313" key="1">
    <source>
        <dbReference type="EMBL" id="VFS16765.1"/>
    </source>
</evidence>
<proteinExistence type="predicted"/>
<dbReference type="Proteomes" id="UP000351155">
    <property type="component" value="Unassembled WGS sequence"/>
</dbReference>